<dbReference type="SUPFAM" id="SSF55874">
    <property type="entry name" value="ATPase domain of HSP90 chaperone/DNA topoisomerase II/histidine kinase"/>
    <property type="match status" value="1"/>
</dbReference>
<comment type="caution">
    <text evidence="8">The sequence shown here is derived from an EMBL/GenBank/DDBJ whole genome shotgun (WGS) entry which is preliminary data.</text>
</comment>
<feature type="compositionally biased region" description="Polar residues" evidence="4">
    <location>
        <begin position="667"/>
        <end position="676"/>
    </location>
</feature>
<feature type="transmembrane region" description="Helical" evidence="5">
    <location>
        <begin position="277"/>
        <end position="298"/>
    </location>
</feature>
<dbReference type="InterPro" id="IPR011712">
    <property type="entry name" value="Sig_transdc_His_kin_sub3_dim/P"/>
</dbReference>
<dbReference type="PANTHER" id="PTHR24421">
    <property type="entry name" value="NITRATE/NITRITE SENSOR PROTEIN NARX-RELATED"/>
    <property type="match status" value="1"/>
</dbReference>
<evidence type="ECO:0000256" key="3">
    <source>
        <dbReference type="ARBA" id="ARBA00023012"/>
    </source>
</evidence>
<reference evidence="8 9" key="1">
    <citation type="submission" date="2024-09" db="EMBL/GenBank/DDBJ databases">
        <authorList>
            <person name="Sun Q."/>
            <person name="Mori K."/>
        </authorList>
    </citation>
    <scope>NUCLEOTIDE SEQUENCE [LARGE SCALE GENOMIC DNA]</scope>
    <source>
        <strain evidence="8 9">TBRC 1432</strain>
    </source>
</reference>
<feature type="transmembrane region" description="Helical" evidence="5">
    <location>
        <begin position="48"/>
        <end position="68"/>
    </location>
</feature>
<keyword evidence="5" id="KW-0472">Membrane</keyword>
<evidence type="ECO:0000313" key="9">
    <source>
        <dbReference type="Proteomes" id="UP001589810"/>
    </source>
</evidence>
<accession>A0ABV6MIT9</accession>
<name>A0ABV6MIT9_9PSEU</name>
<dbReference type="Pfam" id="PF02518">
    <property type="entry name" value="HATPase_c"/>
    <property type="match status" value="1"/>
</dbReference>
<feature type="transmembrane region" description="Helical" evidence="5">
    <location>
        <begin position="112"/>
        <end position="135"/>
    </location>
</feature>
<feature type="domain" description="Signal transduction histidine kinase subgroup 3 dimerisation and phosphoacceptor" evidence="7">
    <location>
        <begin position="465"/>
        <end position="530"/>
    </location>
</feature>
<keyword evidence="5" id="KW-1133">Transmembrane helix</keyword>
<keyword evidence="3" id="KW-0902">Two-component regulatory system</keyword>
<dbReference type="InterPro" id="IPR003594">
    <property type="entry name" value="HATPase_dom"/>
</dbReference>
<feature type="transmembrane region" description="Helical" evidence="5">
    <location>
        <begin position="223"/>
        <end position="240"/>
    </location>
</feature>
<evidence type="ECO:0000256" key="1">
    <source>
        <dbReference type="ARBA" id="ARBA00022679"/>
    </source>
</evidence>
<feature type="transmembrane region" description="Helical" evidence="5">
    <location>
        <begin position="191"/>
        <end position="211"/>
    </location>
</feature>
<dbReference type="GO" id="GO:0016301">
    <property type="term" value="F:kinase activity"/>
    <property type="evidence" value="ECO:0007669"/>
    <property type="project" value="UniProtKB-KW"/>
</dbReference>
<dbReference type="Gene3D" id="1.20.5.1930">
    <property type="match status" value="1"/>
</dbReference>
<proteinExistence type="predicted"/>
<dbReference type="Pfam" id="PF07730">
    <property type="entry name" value="HisKA_3"/>
    <property type="match status" value="1"/>
</dbReference>
<evidence type="ECO:0000256" key="5">
    <source>
        <dbReference type="SAM" id="Phobius"/>
    </source>
</evidence>
<dbReference type="InterPro" id="IPR050482">
    <property type="entry name" value="Sensor_HK_TwoCompSys"/>
</dbReference>
<keyword evidence="9" id="KW-1185">Reference proteome</keyword>
<protein>
    <submittedName>
        <fullName evidence="8">Histidine kinase</fullName>
    </submittedName>
</protein>
<organism evidence="8 9">
    <name type="scientific">Kutzneria chonburiensis</name>
    <dbReference type="NCBI Taxonomy" id="1483604"/>
    <lineage>
        <taxon>Bacteria</taxon>
        <taxon>Bacillati</taxon>
        <taxon>Actinomycetota</taxon>
        <taxon>Actinomycetes</taxon>
        <taxon>Pseudonocardiales</taxon>
        <taxon>Pseudonocardiaceae</taxon>
        <taxon>Kutzneria</taxon>
    </lineage>
</organism>
<evidence type="ECO:0000259" key="7">
    <source>
        <dbReference type="Pfam" id="PF07730"/>
    </source>
</evidence>
<feature type="transmembrane region" description="Helical" evidence="5">
    <location>
        <begin position="12"/>
        <end position="36"/>
    </location>
</feature>
<feature type="domain" description="Histidine kinase/HSP90-like ATPase" evidence="6">
    <location>
        <begin position="575"/>
        <end position="621"/>
    </location>
</feature>
<evidence type="ECO:0000313" key="8">
    <source>
        <dbReference type="EMBL" id="MFC0540173.1"/>
    </source>
</evidence>
<dbReference type="Proteomes" id="UP001589810">
    <property type="component" value="Unassembled WGS sequence"/>
</dbReference>
<evidence type="ECO:0000259" key="6">
    <source>
        <dbReference type="Pfam" id="PF02518"/>
    </source>
</evidence>
<dbReference type="CDD" id="cd16917">
    <property type="entry name" value="HATPase_UhpB-NarQ-NarX-like"/>
    <property type="match status" value="1"/>
</dbReference>
<sequence>MSWGKGGSPRRVTWWAWLSYGVIVAEVLAGVGLWFGDGWSFADGVQNFLVTDSLLAMTFALCGALVAWRRARNPIGWLLLCGGAAHATTVCLVGLLSFGLVHGWSDQTLGVIVTAATASWPLGLRLFIPFALLLFPTGTLTRRFRPAAWLTVVIAVLFECWALTTTSPYSVGGPPPYTGAFAITALEPIRLQLDLAAIVVPMLIDVAVLAVRYRHGDERQRRQMLWLMLAVLCAVPWAPFGISATSLQVLIFLQPVAMAIGLLRPQLFDIKLVVSRTLLYLVLSGAVLLLYSGVVLFFDLVWQSRLGEVGAALVALGVAVAFQPGRAWLQTRIDRLFYGDRGDPVRALRTLGDRLRQDPGSLDDLLTAVRESLRLPFAAFRLDGRETATSGQPGRRVEVLPLLSSDNGDVELVIGVRPGQSRLDPEDLRVLGVLVAPLAVAVRATALSAELQASRQRLVSAREEERRRLRRDLHDGLGPTLSGLAFTTDAARNLVTDAPAGALELLGQLREHTDAAIGEIRRLVDGLRPPSIDELGLVDALRQQAERLSYRAGGDPLRIIIDAPEGRLELPAAVEVAAYRIVVEALTNAARHSAADQARVEISAADELRIEVTDNGGSSSTAWTPGVGTASMAERAAEVDGWCRSGPGPGGGRVSAALPLEGRRTGLTRSSPASPG</sequence>
<evidence type="ECO:0000256" key="4">
    <source>
        <dbReference type="SAM" id="MobiDB-lite"/>
    </source>
</evidence>
<evidence type="ECO:0000256" key="2">
    <source>
        <dbReference type="ARBA" id="ARBA00022777"/>
    </source>
</evidence>
<dbReference type="EMBL" id="JBHLUD010000001">
    <property type="protein sequence ID" value="MFC0540173.1"/>
    <property type="molecule type" value="Genomic_DNA"/>
</dbReference>
<dbReference type="RefSeq" id="WP_273938938.1">
    <property type="nucleotide sequence ID" value="NZ_CP097263.1"/>
</dbReference>
<keyword evidence="2 8" id="KW-0418">Kinase</keyword>
<dbReference type="InterPro" id="IPR036890">
    <property type="entry name" value="HATPase_C_sf"/>
</dbReference>
<feature type="transmembrane region" description="Helical" evidence="5">
    <location>
        <begin position="246"/>
        <end position="265"/>
    </location>
</feature>
<dbReference type="Gene3D" id="3.30.565.10">
    <property type="entry name" value="Histidine kinase-like ATPase, C-terminal domain"/>
    <property type="match status" value="1"/>
</dbReference>
<keyword evidence="1" id="KW-0808">Transferase</keyword>
<feature type="transmembrane region" description="Helical" evidence="5">
    <location>
        <begin position="75"/>
        <end position="100"/>
    </location>
</feature>
<feature type="region of interest" description="Disordered" evidence="4">
    <location>
        <begin position="640"/>
        <end position="676"/>
    </location>
</feature>
<keyword evidence="5" id="KW-0812">Transmembrane</keyword>
<gene>
    <name evidence="8" type="ORF">ACFFH7_01705</name>
</gene>
<feature type="transmembrane region" description="Helical" evidence="5">
    <location>
        <begin position="147"/>
        <end position="171"/>
    </location>
</feature>